<proteinExistence type="predicted"/>
<name>A0A397WPD8_9ARCH</name>
<accession>A0A397WPD8</accession>
<organism evidence="2 3">
    <name type="scientific">Candidatus Nanoclepta minutus</name>
    <dbReference type="NCBI Taxonomy" id="1940235"/>
    <lineage>
        <taxon>Archaea</taxon>
        <taxon>Nanobdellota</taxon>
        <taxon>Candidatus Nanoclepta</taxon>
    </lineage>
</organism>
<dbReference type="Proteomes" id="UP000266622">
    <property type="component" value="Unassembled WGS sequence"/>
</dbReference>
<evidence type="ECO:0000313" key="3">
    <source>
        <dbReference type="Proteomes" id="UP000266622"/>
    </source>
</evidence>
<dbReference type="EMBL" id="MWMI01000002">
    <property type="protein sequence ID" value="RIB35437.1"/>
    <property type="molecule type" value="Genomic_DNA"/>
</dbReference>
<evidence type="ECO:0000313" key="2">
    <source>
        <dbReference type="EMBL" id="RIB35437.1"/>
    </source>
</evidence>
<comment type="caution">
    <text evidence="2">The sequence shown here is derived from an EMBL/GenBank/DDBJ whole genome shotgun (WGS) entry which is preliminary data.</text>
</comment>
<keyword evidence="1" id="KW-0472">Membrane</keyword>
<feature type="transmembrane region" description="Helical" evidence="1">
    <location>
        <begin position="136"/>
        <end position="158"/>
    </location>
</feature>
<dbReference type="AlphaFoldDB" id="A0A397WPD8"/>
<protein>
    <submittedName>
        <fullName evidence="2">Uncharacterized protein</fullName>
    </submittedName>
</protein>
<sequence>MVERDHFYTFCIINKDLVKKSEVSNFLLFMEFLEKTLSEFPRIQEEDFELIKYLLSNLYLIFANQKFGEDFLKYVVYLEEKAKKLEEEGKKIVKDFIDFSSIEDQTIKELNNLRINARILENLFWNAAREINRKEGIILVIPQFLNVLSKFVFWYIAVNFKDKIKYIRRDFKEVKFNEELYKKYLETYKKVTLDDYL</sequence>
<evidence type="ECO:0000256" key="1">
    <source>
        <dbReference type="SAM" id="Phobius"/>
    </source>
</evidence>
<gene>
    <name evidence="2" type="ORF">BXU00_01585</name>
</gene>
<reference evidence="2 3" key="1">
    <citation type="journal article" date="2018" name="Syst. Appl. Microbiol.">
        <title>A new symbiotic nanoarchaeote (Candidatus Nanoclepta minutus) and its host (Zestosphaera tikiterensis gen. nov., sp. nov.) from a New Zealand hot spring.</title>
        <authorList>
            <person name="St John E."/>
            <person name="Liu Y."/>
            <person name="Podar M."/>
            <person name="Stott M.B."/>
            <person name="Meneghin J."/>
            <person name="Chen Z."/>
            <person name="Lagutin K."/>
            <person name="Mitchell K."/>
            <person name="Reysenbach A.L."/>
        </authorList>
    </citation>
    <scope>NUCLEOTIDE SEQUENCE [LARGE SCALE GENOMIC DNA]</scope>
    <source>
        <strain evidence="2">NZ3</strain>
    </source>
</reference>
<keyword evidence="1" id="KW-1133">Transmembrane helix</keyword>
<keyword evidence="1" id="KW-0812">Transmembrane</keyword>